<evidence type="ECO:0000313" key="4">
    <source>
        <dbReference type="Proteomes" id="UP000777265"/>
    </source>
</evidence>
<organism evidence="3 4">
    <name type="scientific">Syntrophorhabdus aromaticivorans</name>
    <dbReference type="NCBI Taxonomy" id="328301"/>
    <lineage>
        <taxon>Bacteria</taxon>
        <taxon>Pseudomonadati</taxon>
        <taxon>Thermodesulfobacteriota</taxon>
        <taxon>Syntrophorhabdia</taxon>
        <taxon>Syntrophorhabdales</taxon>
        <taxon>Syntrophorhabdaceae</taxon>
        <taxon>Syntrophorhabdus</taxon>
    </lineage>
</organism>
<proteinExistence type="predicted"/>
<dbReference type="AlphaFoldDB" id="A0A971M6X1"/>
<evidence type="ECO:0000256" key="1">
    <source>
        <dbReference type="SAM" id="MobiDB-lite"/>
    </source>
</evidence>
<reference evidence="3" key="2">
    <citation type="submission" date="2020-01" db="EMBL/GenBank/DDBJ databases">
        <authorList>
            <person name="Campanaro S."/>
        </authorList>
    </citation>
    <scope>NUCLEOTIDE SEQUENCE</scope>
    <source>
        <strain evidence="3">AS06rmzACSIP_7</strain>
    </source>
</reference>
<keyword evidence="2" id="KW-0812">Transmembrane</keyword>
<keyword evidence="2" id="KW-1133">Transmembrane helix</keyword>
<accession>A0A971M6X1</accession>
<dbReference type="Proteomes" id="UP000777265">
    <property type="component" value="Unassembled WGS sequence"/>
</dbReference>
<reference evidence="3" key="1">
    <citation type="journal article" date="2020" name="Biotechnol. Biofuels">
        <title>New insights from the biogas microbiome by comprehensive genome-resolved metagenomics of nearly 1600 species originating from multiple anaerobic digesters.</title>
        <authorList>
            <person name="Campanaro S."/>
            <person name="Treu L."/>
            <person name="Rodriguez-R L.M."/>
            <person name="Kovalovszki A."/>
            <person name="Ziels R.M."/>
            <person name="Maus I."/>
            <person name="Zhu X."/>
            <person name="Kougias P.G."/>
            <person name="Basile A."/>
            <person name="Luo G."/>
            <person name="Schluter A."/>
            <person name="Konstantinidis K.T."/>
            <person name="Angelidaki I."/>
        </authorList>
    </citation>
    <scope>NUCLEOTIDE SEQUENCE</scope>
    <source>
        <strain evidence="3">AS06rmzACSIP_7</strain>
    </source>
</reference>
<keyword evidence="2" id="KW-0472">Membrane</keyword>
<comment type="caution">
    <text evidence="3">The sequence shown here is derived from an EMBL/GenBank/DDBJ whole genome shotgun (WGS) entry which is preliminary data.</text>
</comment>
<evidence type="ECO:0000256" key="2">
    <source>
        <dbReference type="SAM" id="Phobius"/>
    </source>
</evidence>
<feature type="transmembrane region" description="Helical" evidence="2">
    <location>
        <begin position="40"/>
        <end position="58"/>
    </location>
</feature>
<protein>
    <submittedName>
        <fullName evidence="3">Uncharacterized protein</fullName>
    </submittedName>
</protein>
<feature type="region of interest" description="Disordered" evidence="1">
    <location>
        <begin position="57"/>
        <end position="85"/>
    </location>
</feature>
<gene>
    <name evidence="3" type="ORF">GXY80_13445</name>
</gene>
<name>A0A971M6X1_9BACT</name>
<evidence type="ECO:0000313" key="3">
    <source>
        <dbReference type="EMBL" id="NLW36459.1"/>
    </source>
</evidence>
<sequence>MENKRKASVIKMLEIYPDNLFTLFPQKLWKSLKSPMVTKLLAVASCVFVLSSCAYFGGGKKEGDAARRSQGAEATSKARPAPDNAFLDMSGDEVKKKLGEPDIVSRTPENRILWTYKPSWKLMPDNKGTVYVEFDNGKVVKIVRAKR</sequence>
<dbReference type="EMBL" id="JAAYEE010000253">
    <property type="protein sequence ID" value="NLW36459.1"/>
    <property type="molecule type" value="Genomic_DNA"/>
</dbReference>